<dbReference type="EMBL" id="BSDI01000001">
    <property type="protein sequence ID" value="GLH94904.1"/>
    <property type="molecule type" value="Genomic_DNA"/>
</dbReference>
<reference evidence="1" key="1">
    <citation type="submission" date="2022-12" db="EMBL/GenBank/DDBJ databases">
        <title>New Phytohabitans aurantiacus sp. RD004123 nov., an actinomycete isolated from soil.</title>
        <authorList>
            <person name="Triningsih D.W."/>
            <person name="Harunari E."/>
            <person name="Igarashi Y."/>
        </authorList>
    </citation>
    <scope>NUCLEOTIDE SEQUENCE</scope>
    <source>
        <strain evidence="1">RD004123</strain>
    </source>
</reference>
<proteinExistence type="predicted"/>
<dbReference type="Gene3D" id="2.40.10.270">
    <property type="entry name" value="Bacteriophage SPP1 head-tail adaptor protein"/>
    <property type="match status" value="1"/>
</dbReference>
<sequence>MTAPIGAHELPRAFEVWRPELVDDGAGGQDVEYVEVGQVRGRVSQPTAAERVVAMQAGAEHTAAVYLHPSADVRRGDELRGDGDTFRIKATITPSEPVYLRADCERIESEPPNDES</sequence>
<evidence type="ECO:0000313" key="2">
    <source>
        <dbReference type="Proteomes" id="UP001144280"/>
    </source>
</evidence>
<evidence type="ECO:0008006" key="3">
    <source>
        <dbReference type="Google" id="ProtNLM"/>
    </source>
</evidence>
<name>A0ABQ5QMD2_9ACTN</name>
<organism evidence="1 2">
    <name type="scientific">Phytohabitans aurantiacus</name>
    <dbReference type="NCBI Taxonomy" id="3016789"/>
    <lineage>
        <taxon>Bacteria</taxon>
        <taxon>Bacillati</taxon>
        <taxon>Actinomycetota</taxon>
        <taxon>Actinomycetes</taxon>
        <taxon>Micromonosporales</taxon>
        <taxon>Micromonosporaceae</taxon>
    </lineage>
</organism>
<dbReference type="Pfam" id="PF05521">
    <property type="entry name" value="Phage_HCP"/>
    <property type="match status" value="1"/>
</dbReference>
<accession>A0ABQ5QMD2</accession>
<dbReference type="Proteomes" id="UP001144280">
    <property type="component" value="Unassembled WGS sequence"/>
</dbReference>
<comment type="caution">
    <text evidence="1">The sequence shown here is derived from an EMBL/GenBank/DDBJ whole genome shotgun (WGS) entry which is preliminary data.</text>
</comment>
<gene>
    <name evidence="1" type="ORF">Pa4123_01760</name>
</gene>
<dbReference type="NCBIfam" id="TIGR01563">
    <property type="entry name" value="gp16_SPP1"/>
    <property type="match status" value="1"/>
</dbReference>
<keyword evidence="2" id="KW-1185">Reference proteome</keyword>
<protein>
    <recommendedName>
        <fullName evidence="3">Head-tail adaptor protein</fullName>
    </recommendedName>
</protein>
<dbReference type="InterPro" id="IPR038666">
    <property type="entry name" value="SSP1_head-tail_sf"/>
</dbReference>
<dbReference type="InterPro" id="IPR008767">
    <property type="entry name" value="Phage_SPP1_head-tail_adaptor"/>
</dbReference>
<evidence type="ECO:0000313" key="1">
    <source>
        <dbReference type="EMBL" id="GLH94904.1"/>
    </source>
</evidence>
<dbReference type="RefSeq" id="WP_281891746.1">
    <property type="nucleotide sequence ID" value="NZ_BSDI01000001.1"/>
</dbReference>